<dbReference type="STRING" id="1437603.GCA_000771525_00153"/>
<dbReference type="InterPro" id="IPR012337">
    <property type="entry name" value="RNaseH-like_sf"/>
</dbReference>
<dbReference type="PROSITE" id="PS50967">
    <property type="entry name" value="HRDC"/>
    <property type="match status" value="1"/>
</dbReference>
<feature type="domain" description="HRDC" evidence="1">
    <location>
        <begin position="228"/>
        <end position="311"/>
    </location>
</feature>
<sequence>MADEPRLLKEPREGIPEVVDTLEGFHEACERLAGARGPLAADAERASGFRYGHEDWLVQFKRDGAGIVLFDPIALGDRHVDWEEFNGAVDGAVWILHDSLQDLPGYSQLGMRPSELFDTEIAARLLGMHRFGLAAVTERLLGLTLAKEHSAADWSYRPLPRDWRNYAALDVELLIELRHRLHDALVKAGKDRWAEEEFAYALHKGMTPRPPHPTPWMRLSHVTVLGHDPQGQAVAKALWEERERLARLHDIAPTLLLSDAAIIAAARTKPRNAKEFRAMRILNERVRIHTGGEQDKMFERYGPIQRQVKPAAWKRVIQEALALPEDQWPTMPEPHEQVHANAPRSMRVWSTRHPERYVRLQAARKAINQISQDTRTPPELLVKPQMLRNLCWTDAPQECDVASFLRDQGARQWQVDLVSASVTRAIM</sequence>
<dbReference type="InterPro" id="IPR051086">
    <property type="entry name" value="RNase_D-like"/>
</dbReference>
<name>A0A087C137_9BIFI</name>
<accession>A0A087C137</accession>
<dbReference type="eggNOG" id="COG0349">
    <property type="taxonomic scope" value="Bacteria"/>
</dbReference>
<keyword evidence="2" id="KW-0269">Exonuclease</keyword>
<dbReference type="EMBL" id="JGZE01000010">
    <property type="protein sequence ID" value="KFI76987.1"/>
    <property type="molecule type" value="Genomic_DNA"/>
</dbReference>
<dbReference type="InterPro" id="IPR002121">
    <property type="entry name" value="HRDC_dom"/>
</dbReference>
<reference evidence="2 3" key="1">
    <citation type="submission" date="2014-03" db="EMBL/GenBank/DDBJ databases">
        <title>Genomics of Bifidobacteria.</title>
        <authorList>
            <person name="Ventura M."/>
            <person name="Milani C."/>
            <person name="Lugli G.A."/>
        </authorList>
    </citation>
    <scope>NUCLEOTIDE SEQUENCE [LARGE SCALE GENOMIC DNA]</scope>
    <source>
        <strain evidence="2 3">DSM 21395</strain>
    </source>
</reference>
<dbReference type="Proteomes" id="UP000029082">
    <property type="component" value="Unassembled WGS sequence"/>
</dbReference>
<evidence type="ECO:0000313" key="3">
    <source>
        <dbReference type="Proteomes" id="UP000029082"/>
    </source>
</evidence>
<evidence type="ECO:0000259" key="1">
    <source>
        <dbReference type="PROSITE" id="PS50967"/>
    </source>
</evidence>
<dbReference type="PANTHER" id="PTHR47649">
    <property type="entry name" value="RIBONUCLEASE D"/>
    <property type="match status" value="1"/>
</dbReference>
<dbReference type="InterPro" id="IPR041605">
    <property type="entry name" value="Exo_C"/>
</dbReference>
<dbReference type="GO" id="GO:0006139">
    <property type="term" value="P:nucleobase-containing compound metabolic process"/>
    <property type="evidence" value="ECO:0007669"/>
    <property type="project" value="InterPro"/>
</dbReference>
<keyword evidence="2" id="KW-0378">Hydrolase</keyword>
<dbReference type="Pfam" id="PF18305">
    <property type="entry name" value="DNA_pol_A_exoN"/>
    <property type="match status" value="1"/>
</dbReference>
<dbReference type="Gene3D" id="1.10.150.80">
    <property type="entry name" value="HRDC domain"/>
    <property type="match status" value="2"/>
</dbReference>
<keyword evidence="2" id="KW-0540">Nuclease</keyword>
<dbReference type="GO" id="GO:0008408">
    <property type="term" value="F:3'-5' exonuclease activity"/>
    <property type="evidence" value="ECO:0007669"/>
    <property type="project" value="InterPro"/>
</dbReference>
<dbReference type="Pfam" id="PF00570">
    <property type="entry name" value="HRDC"/>
    <property type="match status" value="1"/>
</dbReference>
<dbReference type="Gene3D" id="3.30.420.10">
    <property type="entry name" value="Ribonuclease H-like superfamily/Ribonuclease H"/>
    <property type="match status" value="1"/>
</dbReference>
<proteinExistence type="predicted"/>
<dbReference type="SUPFAM" id="SSF53098">
    <property type="entry name" value="Ribonuclease H-like"/>
    <property type="match status" value="1"/>
</dbReference>
<evidence type="ECO:0000313" key="2">
    <source>
        <dbReference type="EMBL" id="KFI76987.1"/>
    </source>
</evidence>
<comment type="caution">
    <text evidence="2">The sequence shown here is derived from an EMBL/GenBank/DDBJ whole genome shotgun (WGS) entry which is preliminary data.</text>
</comment>
<gene>
    <name evidence="2" type="ORF">BMON_0543</name>
</gene>
<dbReference type="PANTHER" id="PTHR47649:SF1">
    <property type="entry name" value="RIBONUCLEASE D"/>
    <property type="match status" value="1"/>
</dbReference>
<organism evidence="2 3">
    <name type="scientific">Bifidobacterium mongoliense DSM 21395</name>
    <dbReference type="NCBI Taxonomy" id="1437603"/>
    <lineage>
        <taxon>Bacteria</taxon>
        <taxon>Bacillati</taxon>
        <taxon>Actinomycetota</taxon>
        <taxon>Actinomycetes</taxon>
        <taxon>Bifidobacteriales</taxon>
        <taxon>Bifidobacteriaceae</taxon>
        <taxon>Bifidobacterium</taxon>
    </lineage>
</organism>
<dbReference type="Pfam" id="PF01612">
    <property type="entry name" value="DNA_pol_A_exo1"/>
    <property type="match status" value="1"/>
</dbReference>
<dbReference type="GO" id="GO:0000166">
    <property type="term" value="F:nucleotide binding"/>
    <property type="evidence" value="ECO:0007669"/>
    <property type="project" value="InterPro"/>
</dbReference>
<dbReference type="SUPFAM" id="SSF47819">
    <property type="entry name" value="HRDC-like"/>
    <property type="match status" value="1"/>
</dbReference>
<dbReference type="SMART" id="SM00474">
    <property type="entry name" value="35EXOc"/>
    <property type="match status" value="1"/>
</dbReference>
<protein>
    <submittedName>
        <fullName evidence="2">3'-5' exonuclease</fullName>
        <ecNumber evidence="2">3.1.13.5</ecNumber>
    </submittedName>
</protein>
<dbReference type="GO" id="GO:0003676">
    <property type="term" value="F:nucleic acid binding"/>
    <property type="evidence" value="ECO:0007669"/>
    <property type="project" value="InterPro"/>
</dbReference>
<dbReference type="InterPro" id="IPR002562">
    <property type="entry name" value="3'-5'_exonuclease_dom"/>
</dbReference>
<dbReference type="InterPro" id="IPR010997">
    <property type="entry name" value="HRDC-like_sf"/>
</dbReference>
<dbReference type="InterPro" id="IPR036397">
    <property type="entry name" value="RNaseH_sf"/>
</dbReference>
<dbReference type="InterPro" id="IPR044876">
    <property type="entry name" value="HRDC_dom_sf"/>
</dbReference>
<dbReference type="EC" id="3.1.13.5" evidence="2"/>
<keyword evidence="3" id="KW-1185">Reference proteome</keyword>
<dbReference type="AlphaFoldDB" id="A0A087C137"/>
<dbReference type="GO" id="GO:0033890">
    <property type="term" value="F:ribonuclease D activity"/>
    <property type="evidence" value="ECO:0007669"/>
    <property type="project" value="UniProtKB-EC"/>
</dbReference>